<dbReference type="GeneTree" id="ENSGT00990000212159"/>
<reference evidence="1" key="1">
    <citation type="submission" date="2023-09" db="UniProtKB">
        <authorList>
            <consortium name="Ensembl"/>
        </authorList>
    </citation>
    <scope>IDENTIFICATION</scope>
</reference>
<sequence>MGTQASRGSPHPLPLPCAPPPLTFTPAPRLHLGTPPRVVFICLLTQPKETSTLHTCIKEIKCYF</sequence>
<evidence type="ECO:0000313" key="1">
    <source>
        <dbReference type="Ensembl" id="ENSBMSP00010019741.1"/>
    </source>
</evidence>
<accession>A0A8C0DEQ4</accession>
<dbReference type="Ensembl" id="ENSBMST00010021807.1">
    <property type="protein sequence ID" value="ENSBMSP00010019741.1"/>
    <property type="gene ID" value="ENSBMSG00010014391.1"/>
</dbReference>
<dbReference type="OMA" id="GDPASCC"/>
<organism evidence="1">
    <name type="scientific">Balaenoptera musculus</name>
    <name type="common">Blue whale</name>
    <dbReference type="NCBI Taxonomy" id="9771"/>
    <lineage>
        <taxon>Eukaryota</taxon>
        <taxon>Metazoa</taxon>
        <taxon>Chordata</taxon>
        <taxon>Craniata</taxon>
        <taxon>Vertebrata</taxon>
        <taxon>Euteleostomi</taxon>
        <taxon>Mammalia</taxon>
        <taxon>Eutheria</taxon>
        <taxon>Laurasiatheria</taxon>
        <taxon>Artiodactyla</taxon>
        <taxon>Whippomorpha</taxon>
        <taxon>Cetacea</taxon>
        <taxon>Mysticeti</taxon>
        <taxon>Balaenopteridae</taxon>
        <taxon>Balaenoptera</taxon>
    </lineage>
</organism>
<proteinExistence type="predicted"/>
<protein>
    <submittedName>
        <fullName evidence="1">Uncharacterized protein</fullName>
    </submittedName>
</protein>
<name>A0A8C0DEQ4_BALMU</name>
<dbReference type="AlphaFoldDB" id="A0A8C0DEQ4"/>